<dbReference type="AlphaFoldDB" id="A0A1H0THX6"/>
<evidence type="ECO:0000313" key="2">
    <source>
        <dbReference type="EMBL" id="SDP53574.1"/>
    </source>
</evidence>
<feature type="compositionally biased region" description="Low complexity" evidence="1">
    <location>
        <begin position="516"/>
        <end position="533"/>
    </location>
</feature>
<gene>
    <name evidence="2" type="ORF">SAMN04489867_2823</name>
</gene>
<dbReference type="SUPFAM" id="SSF49785">
    <property type="entry name" value="Galactose-binding domain-like"/>
    <property type="match status" value="1"/>
</dbReference>
<feature type="compositionally biased region" description="Low complexity" evidence="1">
    <location>
        <begin position="343"/>
        <end position="353"/>
    </location>
</feature>
<feature type="region of interest" description="Disordered" evidence="1">
    <location>
        <begin position="503"/>
        <end position="572"/>
    </location>
</feature>
<dbReference type="Proteomes" id="UP000199077">
    <property type="component" value="Chromosome I"/>
</dbReference>
<dbReference type="Gene3D" id="1.10.510.10">
    <property type="entry name" value="Transferase(Phosphotransferase) domain 1"/>
    <property type="match status" value="1"/>
</dbReference>
<dbReference type="Gene3D" id="3.30.200.20">
    <property type="entry name" value="Phosphorylase Kinase, domain 1"/>
    <property type="match status" value="1"/>
</dbReference>
<dbReference type="CDD" id="cd13973">
    <property type="entry name" value="PK_MviN-like"/>
    <property type="match status" value="1"/>
</dbReference>
<dbReference type="Gene3D" id="2.60.120.260">
    <property type="entry name" value="Galactose-binding domain-like"/>
    <property type="match status" value="1"/>
</dbReference>
<feature type="compositionally biased region" description="Basic and acidic residues" evidence="1">
    <location>
        <begin position="559"/>
        <end position="572"/>
    </location>
</feature>
<dbReference type="SUPFAM" id="SSF56112">
    <property type="entry name" value="Protein kinase-like (PK-like)"/>
    <property type="match status" value="1"/>
</dbReference>
<name>A0A1H0THX6_9MICO</name>
<evidence type="ECO:0000256" key="1">
    <source>
        <dbReference type="SAM" id="MobiDB-lite"/>
    </source>
</evidence>
<proteinExistence type="predicted"/>
<protein>
    <submittedName>
        <fullName evidence="2">Uncharacterized protein</fullName>
    </submittedName>
</protein>
<dbReference type="InterPro" id="IPR008979">
    <property type="entry name" value="Galactose-bd-like_sf"/>
</dbReference>
<organism evidence="2 3">
    <name type="scientific">Pedococcus dokdonensis</name>
    <dbReference type="NCBI Taxonomy" id="443156"/>
    <lineage>
        <taxon>Bacteria</taxon>
        <taxon>Bacillati</taxon>
        <taxon>Actinomycetota</taxon>
        <taxon>Actinomycetes</taxon>
        <taxon>Micrococcales</taxon>
        <taxon>Intrasporangiaceae</taxon>
        <taxon>Pedococcus</taxon>
    </lineage>
</organism>
<accession>A0A1H0THX6</accession>
<dbReference type="OrthoDB" id="9786339at2"/>
<feature type="region of interest" description="Disordered" evidence="1">
    <location>
        <begin position="301"/>
        <end position="374"/>
    </location>
</feature>
<dbReference type="RefSeq" id="WP_157693058.1">
    <property type="nucleotide sequence ID" value="NZ_LT629711.1"/>
</dbReference>
<evidence type="ECO:0000313" key="3">
    <source>
        <dbReference type="Proteomes" id="UP000199077"/>
    </source>
</evidence>
<sequence length="685" mass="69773">MHGVGPSTVLGGRYAVQRRLEQLPRAERWSAHDTTLERDVVIVCFSEQESHADTTLDAARRAAGLDNSRLVRVLDVGRSDGIAFFVEESIPDAQTLAHLLEQGGLPAEEVRRIAGETATGLEAARGRGLHHLRLTPHSVLRAHDGTIKVRGVATTASMTTDEEVDASRAARTDAVGVVAVTYAALTSRWPLPGSVPGLESAPRVVGGVPAPSEIAAGVPGDLDALCRLTLNEDQGPLTPGDFATQIAPWAMTQVQGFAGSRRADDDSTRTIAMPVADLDAAFADPALVDPGFSDAAFAEAAAQVPPPPVPPDEQTTPDLAPVDAPTTEVLAPSGADEPTPTRPIAAGAAQPEAAPGPPAGAVPPGATVDPDQPGAGAAAAAQAAAAASAVGSALGTAGQAAGQAAGAAAQRFGSFARATADKAAERRAQRQAAADRAEQRRISLNQALVEGEEPLDAPLPLLSADRVAPPSRDQTKIVLAIVATFLVVVTVVAAIGASKIGSKSDLGLGGSPTPRGTQTVTAPAVTVPPTGADDSGDTGGGGDPYAILSATGFDPEGDGAERNGEAARTFDGKDNTYWSSEGYASPNLGGLKKGVGLRLDLGNTREVHTVKLVLPNAADVSVLVGEDRDSMDSASQVGASKGKSGEITLTAPAAVKGQYVFIWFTAVTQVADGRFRATVAEVTVS</sequence>
<dbReference type="EMBL" id="LT629711">
    <property type="protein sequence ID" value="SDP53574.1"/>
    <property type="molecule type" value="Genomic_DNA"/>
</dbReference>
<keyword evidence="3" id="KW-1185">Reference proteome</keyword>
<dbReference type="STRING" id="443156.SAMN04489867_2823"/>
<reference evidence="3" key="1">
    <citation type="submission" date="2016-10" db="EMBL/GenBank/DDBJ databases">
        <authorList>
            <person name="Varghese N."/>
            <person name="Submissions S."/>
        </authorList>
    </citation>
    <scope>NUCLEOTIDE SEQUENCE [LARGE SCALE GENOMIC DNA]</scope>
    <source>
        <strain evidence="3">DSM 22329</strain>
    </source>
</reference>
<dbReference type="InterPro" id="IPR011009">
    <property type="entry name" value="Kinase-like_dom_sf"/>
</dbReference>